<dbReference type="OrthoDB" id="9783963at2"/>
<evidence type="ECO:0000313" key="3">
    <source>
        <dbReference type="Proteomes" id="UP000198623"/>
    </source>
</evidence>
<dbReference type="EMBL" id="FOOU01000005">
    <property type="protein sequence ID" value="SFG31188.1"/>
    <property type="molecule type" value="Genomic_DNA"/>
</dbReference>
<dbReference type="GO" id="GO:0004540">
    <property type="term" value="F:RNA nuclease activity"/>
    <property type="evidence" value="ECO:0007669"/>
    <property type="project" value="InterPro"/>
</dbReference>
<dbReference type="PANTHER" id="PTHR35811">
    <property type="entry name" value="SLR1870 PROTEIN"/>
    <property type="match status" value="1"/>
</dbReference>
<dbReference type="AlphaFoldDB" id="A0A1I2QSB0"/>
<reference evidence="3" key="1">
    <citation type="submission" date="2016-10" db="EMBL/GenBank/DDBJ databases">
        <authorList>
            <person name="Varghese N."/>
            <person name="Submissions S."/>
        </authorList>
    </citation>
    <scope>NUCLEOTIDE SEQUENCE [LARGE SCALE GENOMIC DNA]</scope>
    <source>
        <strain evidence="3">CGMCC 1.10971</strain>
    </source>
</reference>
<sequence length="377" mass="42539">MDKSKIAIFVDVENLTKWVKEDGLEKLVADLGSTAGRIVTRKAYGVWSNTHISNLQAPLNRLGFDLVHSYHPVSGKNSADIQLTMDVLESAIRATDIEHIVLATGDSDFSPLFRRLREMGKEVIGVGPRSPLSECVKSSCTRYIYTDVAEEQEAQYELSEAVAMVEKVLDEHGDPMGLSTLKNTLISMDNAFDERNWGYTNFSTFMRDIKSIEIFKEKNKTHWFGQLKRKVAKQGSVSDLQPASTEAYRQLLRTMNWPFVPRSLIVNLHAALLNTKPMEASDLKENLIQRVSAEHRKKLMVGSTANDIKKGLSTLFKAKLFEVTVDKNDDKYWQYVGNENFLSEINIAMTVRVKSACGKEHVAFDSKQLQPILYPKG</sequence>
<evidence type="ECO:0000259" key="1">
    <source>
        <dbReference type="PROSITE" id="PS51644"/>
    </source>
</evidence>
<dbReference type="InterPro" id="IPR041966">
    <property type="entry name" value="LOTUS-like"/>
</dbReference>
<accession>A0A1I2QSB0</accession>
<dbReference type="Pfam" id="PF12872">
    <property type="entry name" value="OST-HTH"/>
    <property type="match status" value="1"/>
</dbReference>
<protein>
    <submittedName>
        <fullName evidence="2">OST-HTH/LOTUS domain-containing protein</fullName>
    </submittedName>
</protein>
<dbReference type="Proteomes" id="UP000198623">
    <property type="component" value="Unassembled WGS sequence"/>
</dbReference>
<dbReference type="RefSeq" id="WP_090727091.1">
    <property type="nucleotide sequence ID" value="NZ_FOOU01000005.1"/>
</dbReference>
<organism evidence="2 3">
    <name type="scientific">Neptunomonas qingdaonensis</name>
    <dbReference type="NCBI Taxonomy" id="1045558"/>
    <lineage>
        <taxon>Bacteria</taxon>
        <taxon>Pseudomonadati</taxon>
        <taxon>Pseudomonadota</taxon>
        <taxon>Gammaproteobacteria</taxon>
        <taxon>Oceanospirillales</taxon>
        <taxon>Oceanospirillaceae</taxon>
        <taxon>Neptunomonas</taxon>
    </lineage>
</organism>
<name>A0A1I2QSB0_9GAMM</name>
<dbReference type="Pfam" id="PF01936">
    <property type="entry name" value="NYN"/>
    <property type="match status" value="1"/>
</dbReference>
<dbReference type="PANTHER" id="PTHR35811:SF1">
    <property type="entry name" value="HTH OST-TYPE DOMAIN-CONTAINING PROTEIN"/>
    <property type="match status" value="1"/>
</dbReference>
<proteinExistence type="predicted"/>
<dbReference type="InterPro" id="IPR025605">
    <property type="entry name" value="OST-HTH/LOTUS_dom"/>
</dbReference>
<dbReference type="PROSITE" id="PS51644">
    <property type="entry name" value="HTH_OST"/>
    <property type="match status" value="1"/>
</dbReference>
<dbReference type="Gene3D" id="3.30.420.610">
    <property type="entry name" value="LOTUS domain-like"/>
    <property type="match status" value="1"/>
</dbReference>
<dbReference type="CDD" id="cd10146">
    <property type="entry name" value="LabA_like_C"/>
    <property type="match status" value="1"/>
</dbReference>
<feature type="domain" description="HTH OST-type" evidence="1">
    <location>
        <begin position="157"/>
        <end position="229"/>
    </location>
</feature>
<dbReference type="Gene3D" id="3.40.50.1010">
    <property type="entry name" value="5'-nuclease"/>
    <property type="match status" value="1"/>
</dbReference>
<dbReference type="InterPro" id="IPR021139">
    <property type="entry name" value="NYN"/>
</dbReference>
<evidence type="ECO:0000313" key="2">
    <source>
        <dbReference type="EMBL" id="SFG31188.1"/>
    </source>
</evidence>
<dbReference type="CDD" id="cd11297">
    <property type="entry name" value="PIN_LabA-like_N_1"/>
    <property type="match status" value="1"/>
</dbReference>
<gene>
    <name evidence="2" type="ORF">SAMN05216175_105112</name>
</gene>
<dbReference type="STRING" id="1045558.SAMN05216175_105112"/>
<keyword evidence="3" id="KW-1185">Reference proteome</keyword>